<keyword evidence="2" id="KW-1185">Reference proteome</keyword>
<dbReference type="EMBL" id="GG738861">
    <property type="protein sequence ID" value="EFC45950.1"/>
    <property type="molecule type" value="Genomic_DNA"/>
</dbReference>
<dbReference type="AlphaFoldDB" id="D2VBQ7"/>
<dbReference type="PANTHER" id="PTHR31497:SF0">
    <property type="entry name" value="AUTOCRINE PROLIFERATION REPRESSOR PROTEIN A"/>
    <property type="match status" value="1"/>
</dbReference>
<dbReference type="InterPro" id="IPR009199">
    <property type="entry name" value="PhoPQ-act_pathogen-rel_PqaA"/>
</dbReference>
<name>D2VBQ7_NAEGR</name>
<dbReference type="ESTHER" id="naegr-d2vbq7">
    <property type="family name" value="PhoPQ_related"/>
</dbReference>
<evidence type="ECO:0000313" key="2">
    <source>
        <dbReference type="Proteomes" id="UP000006671"/>
    </source>
</evidence>
<dbReference type="Proteomes" id="UP000006671">
    <property type="component" value="Unassembled WGS sequence"/>
</dbReference>
<dbReference type="VEuPathDB" id="AmoebaDB:NAEGRDRAFT_48256"/>
<dbReference type="RefSeq" id="XP_002678694.1">
    <property type="nucleotide sequence ID" value="XM_002678648.1"/>
</dbReference>
<dbReference type="OMA" id="GHNEYEY"/>
<protein>
    <submittedName>
        <fullName evidence="1">Predicted protein</fullName>
    </submittedName>
</protein>
<evidence type="ECO:0000313" key="1">
    <source>
        <dbReference type="EMBL" id="EFC45950.1"/>
    </source>
</evidence>
<dbReference type="InParanoid" id="D2VBQ7"/>
<gene>
    <name evidence="1" type="ORF">NAEGRDRAFT_48256</name>
</gene>
<dbReference type="PANTHER" id="PTHR31497">
    <property type="entry name" value="AUTOCRINE PROLIFERATION REPRESSOR PROTEIN A"/>
    <property type="match status" value="1"/>
</dbReference>
<dbReference type="eggNOG" id="ENOG502QU2G">
    <property type="taxonomic scope" value="Eukaryota"/>
</dbReference>
<proteinExistence type="predicted"/>
<dbReference type="PIRSF" id="PIRSF014728">
    <property type="entry name" value="PqaA"/>
    <property type="match status" value="1"/>
</dbReference>
<dbReference type="Pfam" id="PF10142">
    <property type="entry name" value="PhoPQ_related"/>
    <property type="match status" value="1"/>
</dbReference>
<dbReference type="SUPFAM" id="SSF53474">
    <property type="entry name" value="alpha/beta-Hydrolases"/>
    <property type="match status" value="1"/>
</dbReference>
<dbReference type="KEGG" id="ngr:NAEGRDRAFT_48256"/>
<accession>D2VBQ7</accession>
<dbReference type="OrthoDB" id="2020799at2759"/>
<dbReference type="Gene3D" id="3.40.50.1820">
    <property type="entry name" value="alpha/beta hydrolase"/>
    <property type="match status" value="1"/>
</dbReference>
<reference evidence="1 2" key="1">
    <citation type="journal article" date="2010" name="Cell">
        <title>The genome of Naegleria gruberi illuminates early eukaryotic versatility.</title>
        <authorList>
            <person name="Fritz-Laylin L.K."/>
            <person name="Prochnik S.E."/>
            <person name="Ginger M.L."/>
            <person name="Dacks J.B."/>
            <person name="Carpenter M.L."/>
            <person name="Field M.C."/>
            <person name="Kuo A."/>
            <person name="Paredez A."/>
            <person name="Chapman J."/>
            <person name="Pham J."/>
            <person name="Shu S."/>
            <person name="Neupane R."/>
            <person name="Cipriano M."/>
            <person name="Mancuso J."/>
            <person name="Tu H."/>
            <person name="Salamov A."/>
            <person name="Lindquist E."/>
            <person name="Shapiro H."/>
            <person name="Lucas S."/>
            <person name="Grigoriev I.V."/>
            <person name="Cande W.Z."/>
            <person name="Fulton C."/>
            <person name="Rokhsar D.S."/>
            <person name="Dawson S.C."/>
        </authorList>
    </citation>
    <scope>NUCLEOTIDE SEQUENCE [LARGE SCALE GENOMIC DNA]</scope>
    <source>
        <strain evidence="1 2">NEG-M</strain>
    </source>
</reference>
<organism evidence="2">
    <name type="scientific">Naegleria gruberi</name>
    <name type="common">Amoeba</name>
    <dbReference type="NCBI Taxonomy" id="5762"/>
    <lineage>
        <taxon>Eukaryota</taxon>
        <taxon>Discoba</taxon>
        <taxon>Heterolobosea</taxon>
        <taxon>Tetramitia</taxon>
        <taxon>Eutetramitia</taxon>
        <taxon>Vahlkampfiidae</taxon>
        <taxon>Naegleria</taxon>
    </lineage>
</organism>
<sequence>MAILMVCLCSFVHSTSVNFKQSLGNYVNLPESVYAYKLISSRTITGATIYTLNVTSLTWLPESEVGSAHTWFHYLEITIPNELNKNNHESFFFITNGNTNADVPGATDSSASPIYVPSFTYNLAVTTKSITAIVYIVPNQPITYASDSTHTSRTEDAIIGFGWNRFMSNTSDPSNLLYVTQLPQVKGSKMAMDAVVAFVKKQVNHNVETFFVSGASKRGWTTLLLAAVDSRVSAIAPMVIPVFGTRDFILRTYNNLCAWPLAFHDYVSAGVIDYLFNDVFDSLTDIVDPANYVRLQTIPKYQILSMGDEFFAPDLNALSYSKIKGEKYVRFLPNTGHYMLNTDVLAVLGTFYTSRLNNQILPKYSFSHEYVNAGVVIYVSVSNGIKPSSVKVWYATNPTAHDFRTTTIGSNVWQNQTLIETKSLEWQVLINNPTSGWTAAMVELTFDSTIGGVSLTPLKFTTNTYVTPDTTPCTVSATNLPTHNLV</sequence>
<dbReference type="GeneID" id="8851633"/>
<dbReference type="InterPro" id="IPR029058">
    <property type="entry name" value="AB_hydrolase_fold"/>
</dbReference>